<dbReference type="EMBL" id="FUHU01000010">
    <property type="protein sequence ID" value="SJM49961.1"/>
    <property type="molecule type" value="Genomic_DNA"/>
</dbReference>
<accession>A0A1R4F282</accession>
<proteinExistence type="predicted"/>
<gene>
    <name evidence="1" type="ORF">CZ674_02210</name>
</gene>
<keyword evidence="2" id="KW-1185">Reference proteome</keyword>
<name>A0A1R4F282_9MICO</name>
<reference evidence="1 2" key="1">
    <citation type="submission" date="2017-02" db="EMBL/GenBank/DDBJ databases">
        <authorList>
            <person name="Peterson S.W."/>
        </authorList>
    </citation>
    <scope>NUCLEOTIDE SEQUENCE [LARGE SCALE GENOMIC DNA]</scope>
    <source>
        <strain evidence="1 2">LMG 22410</strain>
    </source>
</reference>
<dbReference type="AlphaFoldDB" id="A0A1R4F282"/>
<sequence length="40" mass="4663">MVALLLLAERIVRHWIRILDDKTRRSRLRYAAATAEGGDR</sequence>
<dbReference type="GeneID" id="303174363"/>
<organism evidence="1 2">
    <name type="scientific">Agrococcus casei LMG 22410</name>
    <dbReference type="NCBI Taxonomy" id="1255656"/>
    <lineage>
        <taxon>Bacteria</taxon>
        <taxon>Bacillati</taxon>
        <taxon>Actinomycetota</taxon>
        <taxon>Actinomycetes</taxon>
        <taxon>Micrococcales</taxon>
        <taxon>Microbacteriaceae</taxon>
        <taxon>Agrococcus</taxon>
    </lineage>
</organism>
<dbReference type="Proteomes" id="UP000195787">
    <property type="component" value="Unassembled WGS sequence"/>
</dbReference>
<evidence type="ECO:0000313" key="1">
    <source>
        <dbReference type="EMBL" id="SJM49961.1"/>
    </source>
</evidence>
<evidence type="ECO:0000313" key="2">
    <source>
        <dbReference type="Proteomes" id="UP000195787"/>
    </source>
</evidence>
<protein>
    <submittedName>
        <fullName evidence="1">Uncharacterized protein</fullName>
    </submittedName>
</protein>
<dbReference type="RefSeq" id="WP_268802377.1">
    <property type="nucleotide sequence ID" value="NZ_FUHU01000010.1"/>
</dbReference>